<dbReference type="EMBL" id="CP121196">
    <property type="protein sequence ID" value="XBH16652.1"/>
    <property type="molecule type" value="Genomic_DNA"/>
</dbReference>
<reference evidence="1" key="1">
    <citation type="submission" date="2023-03" db="EMBL/GenBank/DDBJ databases">
        <title>Edaphobacter sp.</title>
        <authorList>
            <person name="Huber K.J."/>
            <person name="Papendorf J."/>
            <person name="Pilke C."/>
            <person name="Bunk B."/>
            <person name="Sproeer C."/>
            <person name="Pester M."/>
        </authorList>
    </citation>
    <scope>NUCLEOTIDE SEQUENCE</scope>
    <source>
        <strain evidence="1">DSM 110680</strain>
    </source>
</reference>
<name>A0AAU7DHV9_9BACT</name>
<sequence length="110" mass="12098">MGKLNVKNGTPVGSVHLCKSCNWGQVVAGYRESDLLVICMNTSPNIAVPFTVFDCSEFSDKRKPTWDEMEKLAISVDPVRVSAKTRGFYAVTTIQPAQDDDDEDEAARAI</sequence>
<dbReference type="RefSeq" id="WP_348261881.1">
    <property type="nucleotide sequence ID" value="NZ_CP121196.1"/>
</dbReference>
<evidence type="ECO:0000313" key="1">
    <source>
        <dbReference type="EMBL" id="XBH16652.1"/>
    </source>
</evidence>
<proteinExistence type="predicted"/>
<organism evidence="1">
    <name type="scientific">Telmatobacter sp. DSM 110680</name>
    <dbReference type="NCBI Taxonomy" id="3036704"/>
    <lineage>
        <taxon>Bacteria</taxon>
        <taxon>Pseudomonadati</taxon>
        <taxon>Acidobacteriota</taxon>
        <taxon>Terriglobia</taxon>
        <taxon>Terriglobales</taxon>
        <taxon>Acidobacteriaceae</taxon>
        <taxon>Telmatobacter</taxon>
    </lineage>
</organism>
<gene>
    <name evidence="1" type="ORF">P8935_19010</name>
</gene>
<dbReference type="AlphaFoldDB" id="A0AAU7DHV9"/>
<accession>A0AAU7DHV9</accession>
<protein>
    <submittedName>
        <fullName evidence="1">Uncharacterized protein</fullName>
    </submittedName>
</protein>